<dbReference type="AlphaFoldDB" id="A0A5C3NDK1"/>
<dbReference type="PANTHER" id="PTHR31126">
    <property type="entry name" value="TYROSINE-PROTEIN PHOSPHATASE"/>
    <property type="match status" value="1"/>
</dbReference>
<dbReference type="GO" id="GO:0004721">
    <property type="term" value="F:phosphoprotein phosphatase activity"/>
    <property type="evidence" value="ECO:0007669"/>
    <property type="project" value="InterPro"/>
</dbReference>
<keyword evidence="3" id="KW-1185">Reference proteome</keyword>
<dbReference type="InterPro" id="IPR016130">
    <property type="entry name" value="Tyr_Pase_AS"/>
</dbReference>
<dbReference type="InterPro" id="IPR026893">
    <property type="entry name" value="Tyr/Ser_Pase_IphP-type"/>
</dbReference>
<name>A0A5C3NDK1_9AGAM</name>
<dbReference type="OrthoDB" id="9988524at2759"/>
<gene>
    <name evidence="2" type="ORF">OE88DRAFT_1694392</name>
</gene>
<sequence>MSIPTIDPEILQKTLSSPPFVEVDGIVNIRDFGGHPTSDRSARVRSCYLFRSGEPTKITESGKDKLKSLGVRKVFDFRSELEIAKYKAATPAVDGVEFVRAPVSDDDAYDPVGLAARVKRFQADDLTAFAALYTGIFESGGPAYEKVLLHLRDHPEEPCLVHCTAGKDRTGVFAAILLKLLGVDDETIVNDYALTTIGLYPALPMLIARFQKEEMFRDNMDAMLKMASARPETIRAVLDRVLKDKYGGAENYLKTHTSLTDQDIARIRQNLLVQAS</sequence>
<dbReference type="Pfam" id="PF13350">
    <property type="entry name" value="Y_phosphatase3"/>
    <property type="match status" value="1"/>
</dbReference>
<evidence type="ECO:0000313" key="2">
    <source>
        <dbReference type="EMBL" id="TFK55095.1"/>
    </source>
</evidence>
<proteinExistence type="predicted"/>
<dbReference type="STRING" id="5364.A0A5C3NDK1"/>
<feature type="domain" description="Tyrosine specific protein phosphatases" evidence="1">
    <location>
        <begin position="145"/>
        <end position="178"/>
    </location>
</feature>
<organism evidence="2 3">
    <name type="scientific">Heliocybe sulcata</name>
    <dbReference type="NCBI Taxonomy" id="5364"/>
    <lineage>
        <taxon>Eukaryota</taxon>
        <taxon>Fungi</taxon>
        <taxon>Dikarya</taxon>
        <taxon>Basidiomycota</taxon>
        <taxon>Agaricomycotina</taxon>
        <taxon>Agaricomycetes</taxon>
        <taxon>Gloeophyllales</taxon>
        <taxon>Gloeophyllaceae</taxon>
        <taxon>Heliocybe</taxon>
    </lineage>
</organism>
<dbReference type="PROSITE" id="PS50056">
    <property type="entry name" value="TYR_PHOSPHATASE_2"/>
    <property type="match status" value="1"/>
</dbReference>
<dbReference type="SUPFAM" id="SSF52799">
    <property type="entry name" value="(Phosphotyrosine protein) phosphatases II"/>
    <property type="match status" value="1"/>
</dbReference>
<evidence type="ECO:0000259" key="1">
    <source>
        <dbReference type="PROSITE" id="PS50056"/>
    </source>
</evidence>
<dbReference type="PANTHER" id="PTHR31126:SF1">
    <property type="entry name" value="TYROSINE SPECIFIC PROTEIN PHOSPHATASES DOMAIN-CONTAINING PROTEIN"/>
    <property type="match status" value="1"/>
</dbReference>
<dbReference type="InterPro" id="IPR029021">
    <property type="entry name" value="Prot-tyrosine_phosphatase-like"/>
</dbReference>
<protein>
    <recommendedName>
        <fullName evidence="1">Tyrosine specific protein phosphatases domain-containing protein</fullName>
    </recommendedName>
</protein>
<accession>A0A5C3NDK1</accession>
<dbReference type="EMBL" id="ML213505">
    <property type="protein sequence ID" value="TFK55095.1"/>
    <property type="molecule type" value="Genomic_DNA"/>
</dbReference>
<evidence type="ECO:0000313" key="3">
    <source>
        <dbReference type="Proteomes" id="UP000305948"/>
    </source>
</evidence>
<dbReference type="InterPro" id="IPR000387">
    <property type="entry name" value="Tyr_Pase_dom"/>
</dbReference>
<dbReference type="PROSITE" id="PS00383">
    <property type="entry name" value="TYR_PHOSPHATASE_1"/>
    <property type="match status" value="1"/>
</dbReference>
<dbReference type="Gene3D" id="3.90.190.10">
    <property type="entry name" value="Protein tyrosine phosphatase superfamily"/>
    <property type="match status" value="1"/>
</dbReference>
<dbReference type="Proteomes" id="UP000305948">
    <property type="component" value="Unassembled WGS sequence"/>
</dbReference>
<reference evidence="2 3" key="1">
    <citation type="journal article" date="2019" name="Nat. Ecol. Evol.">
        <title>Megaphylogeny resolves global patterns of mushroom evolution.</title>
        <authorList>
            <person name="Varga T."/>
            <person name="Krizsan K."/>
            <person name="Foldi C."/>
            <person name="Dima B."/>
            <person name="Sanchez-Garcia M."/>
            <person name="Sanchez-Ramirez S."/>
            <person name="Szollosi G.J."/>
            <person name="Szarkandi J.G."/>
            <person name="Papp V."/>
            <person name="Albert L."/>
            <person name="Andreopoulos W."/>
            <person name="Angelini C."/>
            <person name="Antonin V."/>
            <person name="Barry K.W."/>
            <person name="Bougher N.L."/>
            <person name="Buchanan P."/>
            <person name="Buyck B."/>
            <person name="Bense V."/>
            <person name="Catcheside P."/>
            <person name="Chovatia M."/>
            <person name="Cooper J."/>
            <person name="Damon W."/>
            <person name="Desjardin D."/>
            <person name="Finy P."/>
            <person name="Geml J."/>
            <person name="Haridas S."/>
            <person name="Hughes K."/>
            <person name="Justo A."/>
            <person name="Karasinski D."/>
            <person name="Kautmanova I."/>
            <person name="Kiss B."/>
            <person name="Kocsube S."/>
            <person name="Kotiranta H."/>
            <person name="LaButti K.M."/>
            <person name="Lechner B.E."/>
            <person name="Liimatainen K."/>
            <person name="Lipzen A."/>
            <person name="Lukacs Z."/>
            <person name="Mihaltcheva S."/>
            <person name="Morgado L.N."/>
            <person name="Niskanen T."/>
            <person name="Noordeloos M.E."/>
            <person name="Ohm R.A."/>
            <person name="Ortiz-Santana B."/>
            <person name="Ovrebo C."/>
            <person name="Racz N."/>
            <person name="Riley R."/>
            <person name="Savchenko A."/>
            <person name="Shiryaev A."/>
            <person name="Soop K."/>
            <person name="Spirin V."/>
            <person name="Szebenyi C."/>
            <person name="Tomsovsky M."/>
            <person name="Tulloss R.E."/>
            <person name="Uehling J."/>
            <person name="Grigoriev I.V."/>
            <person name="Vagvolgyi C."/>
            <person name="Papp T."/>
            <person name="Martin F.M."/>
            <person name="Miettinen O."/>
            <person name="Hibbett D.S."/>
            <person name="Nagy L.G."/>
        </authorList>
    </citation>
    <scope>NUCLEOTIDE SEQUENCE [LARGE SCALE GENOMIC DNA]</scope>
    <source>
        <strain evidence="2 3">OMC1185</strain>
    </source>
</reference>